<feature type="region of interest" description="Disordered" evidence="1">
    <location>
        <begin position="25"/>
        <end position="46"/>
    </location>
</feature>
<organism evidence="2 3">
    <name type="scientific">Chromobacterium sinusclupearum</name>
    <dbReference type="NCBI Taxonomy" id="2077146"/>
    <lineage>
        <taxon>Bacteria</taxon>
        <taxon>Pseudomonadati</taxon>
        <taxon>Pseudomonadota</taxon>
        <taxon>Betaproteobacteria</taxon>
        <taxon>Neisseriales</taxon>
        <taxon>Chromobacteriaceae</taxon>
        <taxon>Chromobacterium</taxon>
    </lineage>
</organism>
<dbReference type="AlphaFoldDB" id="A0A2K4MI91"/>
<feature type="non-terminal residue" evidence="2">
    <location>
        <position position="504"/>
    </location>
</feature>
<gene>
    <name evidence="2" type="ORF">C2134_20380</name>
</gene>
<evidence type="ECO:0000313" key="2">
    <source>
        <dbReference type="EMBL" id="POA96782.1"/>
    </source>
</evidence>
<dbReference type="Proteomes" id="UP000236416">
    <property type="component" value="Unassembled WGS sequence"/>
</dbReference>
<keyword evidence="3" id="KW-1185">Reference proteome</keyword>
<reference evidence="2 3" key="1">
    <citation type="submission" date="2018-01" db="EMBL/GenBank/DDBJ databases">
        <title>Genomic Sequence of Chromobacterium MWU13-2610 from wild cranberry bogs within the Cape Cod National Seashore.</title>
        <authorList>
            <person name="O'Hara-Hanley K."/>
            <person name="Soby S."/>
            <person name="Harrison A."/>
        </authorList>
    </citation>
    <scope>NUCLEOTIDE SEQUENCE [LARGE SCALE GENOMIC DNA]</scope>
    <source>
        <strain evidence="2 3">MWU13-2610</strain>
    </source>
</reference>
<protein>
    <recommendedName>
        <fullName evidence="4">Adhesin</fullName>
    </recommendedName>
</protein>
<comment type="caution">
    <text evidence="2">The sequence shown here is derived from an EMBL/GenBank/DDBJ whole genome shotgun (WGS) entry which is preliminary data.</text>
</comment>
<feature type="non-terminal residue" evidence="2">
    <location>
        <position position="1"/>
    </location>
</feature>
<dbReference type="EMBL" id="PPTF01000099">
    <property type="protein sequence ID" value="POA96782.1"/>
    <property type="molecule type" value="Genomic_DNA"/>
</dbReference>
<proteinExistence type="predicted"/>
<evidence type="ECO:0000256" key="1">
    <source>
        <dbReference type="SAM" id="MobiDB-lite"/>
    </source>
</evidence>
<feature type="region of interest" description="Disordered" evidence="1">
    <location>
        <begin position="140"/>
        <end position="165"/>
    </location>
</feature>
<accession>A0A2K4MI91</accession>
<sequence>GQVQATVSLDASNLANGGNAQVSISDGGASSSVTVHSDGSVTSSNPAVTASYAGGVLSLGIPEPANGQAVSVSATQSNALGNTSLAGTTSGTLNLSPPNAPVVAITEHSGQQIASGDVAHGQVQATVTLDARNLANGGSAQVSISDGGASSSVTVHSDGSVSSSNPAVTASYANGVLSLGIPEPANGQAVSVSATQSNALGNTSLAGTTSGTLNLSPPSAPVVAITEHSGQQIASGDVANGQVQATVSLDASNLANGGSAKVSISDGGASSSVTVHSDGSVSSSNPAVTASYANGVLSLGIPEPANGQAVSVSATQSNALGNVSTAASASGTLNLTPPDAPTVAIVEHSGQQIGSGDLAGGHVQAKVNLSASNLANGGSAQVSISDGGASSSVTVHSDGSVTSSNPAVTASYANGVLSLGIPEPANGQAVSVSATQSNALGNVSHAASASGTLNLTPPDAPTVAIVEHSGQQISSPDLAGGHVQATINLSAANLSAGGSALVTI</sequence>
<name>A0A2K4MI91_9NEIS</name>
<evidence type="ECO:0000313" key="3">
    <source>
        <dbReference type="Proteomes" id="UP000236416"/>
    </source>
</evidence>
<feature type="compositionally biased region" description="Polar residues" evidence="1">
    <location>
        <begin position="268"/>
        <end position="284"/>
    </location>
</feature>
<feature type="region of interest" description="Disordered" evidence="1">
    <location>
        <begin position="264"/>
        <end position="284"/>
    </location>
</feature>
<dbReference type="RefSeq" id="WP_199180011.1">
    <property type="nucleotide sequence ID" value="NZ_PPTF01000099.1"/>
</dbReference>
<evidence type="ECO:0008006" key="4">
    <source>
        <dbReference type="Google" id="ProtNLM"/>
    </source>
</evidence>